<gene>
    <name evidence="1" type="ORF">OE104_02965</name>
</gene>
<sequence length="56" mass="6468">MRILYKAVNLSNDSKKQVLIQELIKMGVTKFRGKSIDSLDYYEARHALALERAKRG</sequence>
<protein>
    <submittedName>
        <fullName evidence="1">Uncharacterized protein</fullName>
    </submittedName>
</protein>
<accession>A0A9E8LVN4</accession>
<dbReference type="RefSeq" id="WP_275418096.1">
    <property type="nucleotide sequence ID" value="NZ_CP106878.1"/>
</dbReference>
<dbReference type="KEGG" id="faf:OE104_02965"/>
<reference evidence="1" key="1">
    <citation type="submission" date="2022-09" db="EMBL/GenBank/DDBJ databases">
        <title>Complete Genomes of Fervidibacillus albus and Fervidibacillus halotolerans isolated from tidal flat sediments.</title>
        <authorList>
            <person name="Kwon K.K."/>
            <person name="Yang S.-H."/>
            <person name="Park M.J."/>
            <person name="Oh H.-M."/>
        </authorList>
    </citation>
    <scope>NUCLEOTIDE SEQUENCE</scope>
    <source>
        <strain evidence="1">MEBiC13591</strain>
    </source>
</reference>
<name>A0A9E8LVN4_9BACI</name>
<dbReference type="AlphaFoldDB" id="A0A9E8LVN4"/>
<dbReference type="Proteomes" id="UP001164718">
    <property type="component" value="Chromosome"/>
</dbReference>
<evidence type="ECO:0000313" key="2">
    <source>
        <dbReference type="Proteomes" id="UP001164718"/>
    </source>
</evidence>
<proteinExistence type="predicted"/>
<evidence type="ECO:0000313" key="1">
    <source>
        <dbReference type="EMBL" id="WAA10312.1"/>
    </source>
</evidence>
<organism evidence="1 2">
    <name type="scientific">Fervidibacillus albus</name>
    <dbReference type="NCBI Taxonomy" id="2980026"/>
    <lineage>
        <taxon>Bacteria</taxon>
        <taxon>Bacillati</taxon>
        <taxon>Bacillota</taxon>
        <taxon>Bacilli</taxon>
        <taxon>Bacillales</taxon>
        <taxon>Bacillaceae</taxon>
        <taxon>Fervidibacillus</taxon>
    </lineage>
</organism>
<dbReference type="EMBL" id="CP106878">
    <property type="protein sequence ID" value="WAA10312.1"/>
    <property type="molecule type" value="Genomic_DNA"/>
</dbReference>
<keyword evidence="2" id="KW-1185">Reference proteome</keyword>